<evidence type="ECO:0000313" key="1">
    <source>
        <dbReference type="EMBL" id="OXU22857.1"/>
    </source>
</evidence>
<organism evidence="1 2">
    <name type="scientific">Trichomalopsis sarcophagae</name>
    <dbReference type="NCBI Taxonomy" id="543379"/>
    <lineage>
        <taxon>Eukaryota</taxon>
        <taxon>Metazoa</taxon>
        <taxon>Ecdysozoa</taxon>
        <taxon>Arthropoda</taxon>
        <taxon>Hexapoda</taxon>
        <taxon>Insecta</taxon>
        <taxon>Pterygota</taxon>
        <taxon>Neoptera</taxon>
        <taxon>Endopterygota</taxon>
        <taxon>Hymenoptera</taxon>
        <taxon>Apocrita</taxon>
        <taxon>Proctotrupomorpha</taxon>
        <taxon>Chalcidoidea</taxon>
        <taxon>Pteromalidae</taxon>
        <taxon>Pteromalinae</taxon>
        <taxon>Trichomalopsis</taxon>
    </lineage>
</organism>
<name>A0A232EWZ0_9HYME</name>
<reference evidence="1 2" key="1">
    <citation type="journal article" date="2017" name="Curr. Biol.">
        <title>The Evolution of Venom by Co-option of Single-Copy Genes.</title>
        <authorList>
            <person name="Martinson E.O."/>
            <person name="Mrinalini"/>
            <person name="Kelkar Y.D."/>
            <person name="Chang C.H."/>
            <person name="Werren J.H."/>
        </authorList>
    </citation>
    <scope>NUCLEOTIDE SEQUENCE [LARGE SCALE GENOMIC DNA]</scope>
    <source>
        <strain evidence="1 2">Alberta</strain>
        <tissue evidence="1">Whole body</tissue>
    </source>
</reference>
<dbReference type="Proteomes" id="UP000215335">
    <property type="component" value="Unassembled WGS sequence"/>
</dbReference>
<dbReference type="AlphaFoldDB" id="A0A232EWZ0"/>
<gene>
    <name evidence="1" type="ORF">TSAR_000162</name>
</gene>
<dbReference type="EMBL" id="NNAY01001811">
    <property type="protein sequence ID" value="OXU22857.1"/>
    <property type="molecule type" value="Genomic_DNA"/>
</dbReference>
<comment type="caution">
    <text evidence="1">The sequence shown here is derived from an EMBL/GenBank/DDBJ whole genome shotgun (WGS) entry which is preliminary data.</text>
</comment>
<keyword evidence="2" id="KW-1185">Reference proteome</keyword>
<evidence type="ECO:0000313" key="2">
    <source>
        <dbReference type="Proteomes" id="UP000215335"/>
    </source>
</evidence>
<proteinExistence type="predicted"/>
<sequence>MLIALPRYSLCIRFQCHELTEEQKKNKKVMRSLLESAPNQDFMKCNSNEDMLCKRCGICQKNFSKVKTMARKRLINVVKSLNIKMSRKSAQPKPLHQTSIPASRRSYLLYNNFSYRGSSQQVLIEINGSISCRAVPRVPFLEQKSQGHSRSKTFFSSSLSEDIDDHPPMIRSIVKCAISRTFVYVTQHSSSSQKGMHQNNELFISKWAQSRSWNYILSNCTTSIIKDSWNPTISVYNTVHNRPESKSRKD</sequence>
<accession>A0A232EWZ0</accession>
<protein>
    <submittedName>
        <fullName evidence="1">Uncharacterized protein</fullName>
    </submittedName>
</protein>